<evidence type="ECO:0000259" key="9">
    <source>
        <dbReference type="PROSITE" id="PS50021"/>
    </source>
</evidence>
<proteinExistence type="predicted"/>
<evidence type="ECO:0000256" key="2">
    <source>
        <dbReference type="ARBA" id="ARBA00022692"/>
    </source>
</evidence>
<evidence type="ECO:0000256" key="7">
    <source>
        <dbReference type="SAM" id="MobiDB-lite"/>
    </source>
</evidence>
<feature type="region of interest" description="Disordered" evidence="7">
    <location>
        <begin position="783"/>
        <end position="823"/>
    </location>
</feature>
<keyword evidence="2 8" id="KW-0812">Transmembrane</keyword>
<feature type="compositionally biased region" description="Low complexity" evidence="7">
    <location>
        <begin position="199"/>
        <end position="215"/>
    </location>
</feature>
<protein>
    <submittedName>
        <fullName evidence="10">Calmin-like</fullName>
    </submittedName>
</protein>
<dbReference type="Pfam" id="PF00307">
    <property type="entry name" value="CH"/>
    <property type="match status" value="2"/>
</dbReference>
<dbReference type="InterPro" id="IPR052403">
    <property type="entry name" value="LINC-complex_assoc"/>
</dbReference>
<evidence type="ECO:0000313" key="11">
    <source>
        <dbReference type="Proteomes" id="UP001369086"/>
    </source>
</evidence>
<dbReference type="InterPro" id="IPR036872">
    <property type="entry name" value="CH_dom_sf"/>
</dbReference>
<evidence type="ECO:0000256" key="1">
    <source>
        <dbReference type="ARBA" id="ARBA00004370"/>
    </source>
</evidence>
<feature type="domain" description="Calponin-homology (CH)" evidence="9">
    <location>
        <begin position="229"/>
        <end position="333"/>
    </location>
</feature>
<keyword evidence="11" id="KW-1185">Reference proteome</keyword>
<feature type="region of interest" description="Disordered" evidence="7">
    <location>
        <begin position="387"/>
        <end position="425"/>
    </location>
</feature>
<dbReference type="PROSITE" id="PS00020">
    <property type="entry name" value="ACTININ_2"/>
    <property type="match status" value="1"/>
</dbReference>
<gene>
    <name evidence="10" type="ORF">HHUSO_G17618</name>
</gene>
<dbReference type="PROSITE" id="PS50021">
    <property type="entry name" value="CH"/>
    <property type="match status" value="2"/>
</dbReference>
<feature type="compositionally biased region" description="Basic and acidic residues" evidence="7">
    <location>
        <begin position="855"/>
        <end position="865"/>
    </location>
</feature>
<feature type="domain" description="Calponin-homology (CH)" evidence="9">
    <location>
        <begin position="73"/>
        <end position="180"/>
    </location>
</feature>
<keyword evidence="5 8" id="KW-0472">Membrane</keyword>
<dbReference type="InterPro" id="IPR001715">
    <property type="entry name" value="CH_dom"/>
</dbReference>
<evidence type="ECO:0000256" key="6">
    <source>
        <dbReference type="ARBA" id="ARBA00023203"/>
    </source>
</evidence>
<feature type="transmembrane region" description="Helical" evidence="8">
    <location>
        <begin position="964"/>
        <end position="981"/>
    </location>
</feature>
<dbReference type="PANTHER" id="PTHR47535">
    <property type="entry name" value="MUSCLE-SPECIFIC PROTEIN 300 KDA, ISOFORM G"/>
    <property type="match status" value="1"/>
</dbReference>
<dbReference type="CDD" id="cd21245">
    <property type="entry name" value="CH_CLMN_rpt2"/>
    <property type="match status" value="1"/>
</dbReference>
<dbReference type="Gene3D" id="1.10.418.10">
    <property type="entry name" value="Calponin-like domain"/>
    <property type="match status" value="2"/>
</dbReference>
<comment type="subcellular location">
    <subcellularLocation>
        <location evidence="1">Membrane</location>
    </subcellularLocation>
</comment>
<sequence>MFIVSGLNPVVLLSNTHHCVLPVNTVIYCCQVTLDYKNKPSFQPYLCCCHCLEHCITCTPAHCNHFATVERETVQKRTFTRWINLHLEKCKPPLEVTDLFQDVQDGKILMILLEELSGCKLLHEFKPSSHRIFRLNNIAKVLKFLEERHVKLVSIDAADVADGNSSIVLGLIWNIILFFQIKELTGNIKNRVLSSSSLSSLQNSTDSDTSHPSTPTEERLLSVSLKGQRRAIKTLLQWVQRRTRKYGVAVQDFGKSWKSGLAFLAIIKAIDPSLVDIKKGLENTAGENLEDAFRIAYYNLGIPRLLEPEDITIASPDEQSIMTYVSQFLEHFPELEEDEVSDVIEKSVSPVKDNSPVNGLHQNGDQPYVARNDWVQPPPKIFISSVRDKPEQMSPPAYETLNDRHNQPWNSEEDSSDSISSHTEPTAYPQLPLELRVGVSCVVQSANSAQPSFVGDTPDSLYEFVSEEFDGKIQENENRSQLNGSQLPVVQKGELLINGELVETDKDTEEPGRTSPLQGHAREDYIFEDLFIDESTFSEISEASFKVKSKLPSEEEDAYKYILDLPEQENAQEVSSELCGEEEKVATVKKAPNTSESALEKSEPHNALEEISTVEHRSNALTVPSKCNDAPSEENPEAMQKIDSIALESKPTSEEPSDKELCPINGSQAQGVSQSPVSVTPLHLVYYPHYNVAISDIIEAFSPPVTESTEHLQVTSSSWDVVSNVKGDIQPCSELQGNTSQAVPSATLNQMNGGNQEYLEDSTKVEENTAMLNYSVAQVITKTDQGVDQESSFNSSSEHTHEEQVEELVLEEGEEEQSVQLNAKPEVKGNLEVVEHLVEGMMPTVKETDLGEECNDIKDGRESSDSKSGISVLTEGRNDDLENTEHTEIIRRNNVHSEDSITESHICPKLSHRKQTMSNQMKENGSENDHLISSNISGEYQGQESSAVKAARNSEDPSNGTTPGIYLLIFLWILVYCLIIIPQLNYD</sequence>
<keyword evidence="6" id="KW-0009">Actin-binding</keyword>
<dbReference type="SMART" id="SM00033">
    <property type="entry name" value="CH"/>
    <property type="match status" value="2"/>
</dbReference>
<accession>A0ABR0Z978</accession>
<keyword evidence="4 8" id="KW-1133">Transmembrane helix</keyword>
<feature type="compositionally biased region" description="Acidic residues" evidence="7">
    <location>
        <begin position="804"/>
        <end position="817"/>
    </location>
</feature>
<dbReference type="Proteomes" id="UP001369086">
    <property type="component" value="Unassembled WGS sequence"/>
</dbReference>
<reference evidence="10 11" key="1">
    <citation type="submission" date="2021-05" db="EMBL/GenBank/DDBJ databases">
        <authorList>
            <person name="Zahm M."/>
            <person name="Klopp C."/>
            <person name="Cabau C."/>
            <person name="Kuhl H."/>
            <person name="Suciu R."/>
            <person name="Ciorpac M."/>
            <person name="Holostenco D."/>
            <person name="Gessner J."/>
            <person name="Wuertz S."/>
            <person name="Hohne C."/>
            <person name="Stock M."/>
            <person name="Gislard M."/>
            <person name="Lluch J."/>
            <person name="Milhes M."/>
            <person name="Lampietro C."/>
            <person name="Lopez Roques C."/>
            <person name="Donnadieu C."/>
            <person name="Du K."/>
            <person name="Schartl M."/>
            <person name="Guiguen Y."/>
        </authorList>
    </citation>
    <scope>NUCLEOTIDE SEQUENCE [LARGE SCALE GENOMIC DNA]</scope>
    <source>
        <strain evidence="10">Hh-F2</strain>
        <tissue evidence="10">Blood</tissue>
    </source>
</reference>
<dbReference type="PROSITE" id="PS00019">
    <property type="entry name" value="ACTININ_1"/>
    <property type="match status" value="1"/>
</dbReference>
<dbReference type="InterPro" id="IPR001589">
    <property type="entry name" value="Actinin_actin-bd_CS"/>
</dbReference>
<dbReference type="SUPFAM" id="SSF47576">
    <property type="entry name" value="Calponin-homology domain, CH-domain"/>
    <property type="match status" value="1"/>
</dbReference>
<evidence type="ECO:0000256" key="8">
    <source>
        <dbReference type="SAM" id="Phobius"/>
    </source>
</evidence>
<dbReference type="EMBL" id="JAHFZB010000015">
    <property type="protein sequence ID" value="KAK6481380.1"/>
    <property type="molecule type" value="Genomic_DNA"/>
</dbReference>
<evidence type="ECO:0000313" key="10">
    <source>
        <dbReference type="EMBL" id="KAK6481380.1"/>
    </source>
</evidence>
<dbReference type="PANTHER" id="PTHR47535:SF9">
    <property type="entry name" value="CALPONIN-HOMOLOGY (CH) DOMAIN-CONTAINING PROTEIN"/>
    <property type="match status" value="1"/>
</dbReference>
<feature type="region of interest" description="Disordered" evidence="7">
    <location>
        <begin position="912"/>
        <end position="933"/>
    </location>
</feature>
<evidence type="ECO:0000256" key="3">
    <source>
        <dbReference type="ARBA" id="ARBA00022737"/>
    </source>
</evidence>
<organism evidence="10 11">
    <name type="scientific">Huso huso</name>
    <name type="common">Beluga</name>
    <name type="synonym">Acipenser huso</name>
    <dbReference type="NCBI Taxonomy" id="61971"/>
    <lineage>
        <taxon>Eukaryota</taxon>
        <taxon>Metazoa</taxon>
        <taxon>Chordata</taxon>
        <taxon>Craniata</taxon>
        <taxon>Vertebrata</taxon>
        <taxon>Euteleostomi</taxon>
        <taxon>Actinopterygii</taxon>
        <taxon>Chondrostei</taxon>
        <taxon>Acipenseriformes</taxon>
        <taxon>Acipenseridae</taxon>
        <taxon>Huso</taxon>
    </lineage>
</organism>
<comment type="caution">
    <text evidence="10">The sequence shown here is derived from an EMBL/GenBank/DDBJ whole genome shotgun (WGS) entry which is preliminary data.</text>
</comment>
<feature type="region of interest" description="Disordered" evidence="7">
    <location>
        <begin position="843"/>
        <end position="883"/>
    </location>
</feature>
<feature type="region of interest" description="Disordered" evidence="7">
    <location>
        <begin position="199"/>
        <end position="218"/>
    </location>
</feature>
<keyword evidence="3" id="KW-0677">Repeat</keyword>
<name>A0ABR0Z978_HUSHU</name>
<dbReference type="InterPro" id="IPR047826">
    <property type="entry name" value="CLMN_CH_second"/>
</dbReference>
<feature type="compositionally biased region" description="Polar residues" evidence="7">
    <location>
        <begin position="783"/>
        <end position="795"/>
    </location>
</feature>
<evidence type="ECO:0000256" key="5">
    <source>
        <dbReference type="ARBA" id="ARBA00023136"/>
    </source>
</evidence>
<evidence type="ECO:0000256" key="4">
    <source>
        <dbReference type="ARBA" id="ARBA00022989"/>
    </source>
</evidence>